<dbReference type="InterPro" id="IPR019345">
    <property type="entry name" value="ARMET_C"/>
</dbReference>
<dbReference type="AlphaFoldDB" id="G0TVA3"/>
<gene>
    <name evidence="2" type="ORF">TVY486_05007</name>
</gene>
<dbReference type="Gene3D" id="1.10.720.30">
    <property type="entry name" value="SAP domain"/>
    <property type="match status" value="1"/>
</dbReference>
<dbReference type="SUPFAM" id="SSF68906">
    <property type="entry name" value="SAP domain"/>
    <property type="match status" value="1"/>
</dbReference>
<accession>G0TVA3</accession>
<dbReference type="VEuPathDB" id="TriTrypDB:TvY486_0500780"/>
<sequence>MKIKELRLFLEDRGLTCPGCQEKTDFVRIAFQNRDKKPLSQEGKRDIPNAPFWEVWRDNAKVACEGAVTKRGLDVAGQPQADICQAIAFVTESFFMQHGKRTASKLHKTADALLKTSYKNVYYDAGRVLLERLSNYCLASQSNQKICGSISELTTLLEGAKVADFGKWITNVGIENTNPMYEILDKRDDL</sequence>
<evidence type="ECO:0000313" key="2">
    <source>
        <dbReference type="EMBL" id="CCC47869.1"/>
    </source>
</evidence>
<name>G0TVA3_TRYVY</name>
<dbReference type="InterPro" id="IPR036361">
    <property type="entry name" value="SAP_dom_sf"/>
</dbReference>
<dbReference type="Pfam" id="PF10208">
    <property type="entry name" value="ARMET_C"/>
    <property type="match status" value="1"/>
</dbReference>
<evidence type="ECO:0000259" key="1">
    <source>
        <dbReference type="Pfam" id="PF10208"/>
    </source>
</evidence>
<proteinExistence type="predicted"/>
<protein>
    <recommendedName>
        <fullName evidence="1">ARMET C-terminal domain-containing protein</fullName>
    </recommendedName>
</protein>
<dbReference type="EMBL" id="HE573021">
    <property type="protein sequence ID" value="CCC47869.1"/>
    <property type="molecule type" value="Genomic_DNA"/>
</dbReference>
<reference evidence="2" key="1">
    <citation type="journal article" date="2012" name="Proc. Natl. Acad. Sci. U.S.A.">
        <title>Antigenic diversity is generated by distinct evolutionary mechanisms in African trypanosome species.</title>
        <authorList>
            <person name="Jackson A.P."/>
            <person name="Berry A."/>
            <person name="Aslett M."/>
            <person name="Allison H.C."/>
            <person name="Burton P."/>
            <person name="Vavrova-Anderson J."/>
            <person name="Brown R."/>
            <person name="Browne H."/>
            <person name="Corton N."/>
            <person name="Hauser H."/>
            <person name="Gamble J."/>
            <person name="Gilderthorp R."/>
            <person name="Marcello L."/>
            <person name="McQuillan J."/>
            <person name="Otto T.D."/>
            <person name="Quail M.A."/>
            <person name="Sanders M.J."/>
            <person name="van Tonder A."/>
            <person name="Ginger M.L."/>
            <person name="Field M.C."/>
            <person name="Barry J.D."/>
            <person name="Hertz-Fowler C."/>
            <person name="Berriman M."/>
        </authorList>
    </citation>
    <scope>NUCLEOTIDE SEQUENCE</scope>
    <source>
        <strain evidence="2">Y486</strain>
    </source>
</reference>
<organism evidence="2">
    <name type="scientific">Trypanosoma vivax (strain Y486)</name>
    <dbReference type="NCBI Taxonomy" id="1055687"/>
    <lineage>
        <taxon>Eukaryota</taxon>
        <taxon>Discoba</taxon>
        <taxon>Euglenozoa</taxon>
        <taxon>Kinetoplastea</taxon>
        <taxon>Metakinetoplastina</taxon>
        <taxon>Trypanosomatida</taxon>
        <taxon>Trypanosomatidae</taxon>
        <taxon>Trypanosoma</taxon>
        <taxon>Duttonella</taxon>
    </lineage>
</organism>
<feature type="domain" description="ARMET C-terminal" evidence="1">
    <location>
        <begin position="1"/>
        <end position="28"/>
    </location>
</feature>